<feature type="signal peptide" evidence="14">
    <location>
        <begin position="1"/>
        <end position="28"/>
    </location>
</feature>
<dbReference type="PANTHER" id="PTHR24225">
    <property type="entry name" value="CHEMOTACTIC RECEPTOR"/>
    <property type="match status" value="1"/>
</dbReference>
<dbReference type="GO" id="GO:0007204">
    <property type="term" value="P:positive regulation of cytosolic calcium ion concentration"/>
    <property type="evidence" value="ECO:0007669"/>
    <property type="project" value="TreeGrafter"/>
</dbReference>
<dbReference type="PANTHER" id="PTHR24225:SF0">
    <property type="entry name" value="N-FORMYL PEPTIDE RECEPTOR 2"/>
    <property type="match status" value="1"/>
</dbReference>
<dbReference type="Pfam" id="PF00001">
    <property type="entry name" value="7tm_1"/>
    <property type="match status" value="2"/>
</dbReference>
<evidence type="ECO:0000256" key="12">
    <source>
        <dbReference type="RuleBase" id="RU000688"/>
    </source>
</evidence>
<dbReference type="PRINTS" id="PR00237">
    <property type="entry name" value="GPCRRHODOPSN"/>
</dbReference>
<evidence type="ECO:0000313" key="16">
    <source>
        <dbReference type="Ensembl" id="ENSAMXP00005003631.1"/>
    </source>
</evidence>
<dbReference type="Ensembl" id="ENSAMXT00005004157.1">
    <property type="protein sequence ID" value="ENSAMXP00005003631.1"/>
    <property type="gene ID" value="ENSAMXG00005002284.1"/>
</dbReference>
<comment type="similarity">
    <text evidence="12">Belongs to the G-protein coupled receptor 1 family.</text>
</comment>
<comment type="similarity">
    <text evidence="11">Belongs to the chemokine-like receptor (CMKLR) family.</text>
</comment>
<evidence type="ECO:0000256" key="9">
    <source>
        <dbReference type="ARBA" id="ARBA00023180"/>
    </source>
</evidence>
<evidence type="ECO:0000256" key="6">
    <source>
        <dbReference type="ARBA" id="ARBA00023136"/>
    </source>
</evidence>
<evidence type="ECO:0000256" key="5">
    <source>
        <dbReference type="ARBA" id="ARBA00023040"/>
    </source>
</evidence>
<evidence type="ECO:0000313" key="17">
    <source>
        <dbReference type="Proteomes" id="UP000694621"/>
    </source>
</evidence>
<dbReference type="InterPro" id="IPR000826">
    <property type="entry name" value="Formyl_rcpt-rel"/>
</dbReference>
<evidence type="ECO:0000256" key="13">
    <source>
        <dbReference type="SAM" id="Phobius"/>
    </source>
</evidence>
<name>A0A8B9GVR2_ASTMX</name>
<evidence type="ECO:0000259" key="15">
    <source>
        <dbReference type="PROSITE" id="PS50262"/>
    </source>
</evidence>
<feature type="transmembrane region" description="Helical" evidence="13">
    <location>
        <begin position="106"/>
        <end position="130"/>
    </location>
</feature>
<dbReference type="SMART" id="SM01381">
    <property type="entry name" value="7TM_GPCR_Srsx"/>
    <property type="match status" value="1"/>
</dbReference>
<dbReference type="GO" id="GO:0006954">
    <property type="term" value="P:inflammatory response"/>
    <property type="evidence" value="ECO:0007669"/>
    <property type="project" value="TreeGrafter"/>
</dbReference>
<dbReference type="GO" id="GO:0005886">
    <property type="term" value="C:plasma membrane"/>
    <property type="evidence" value="ECO:0007669"/>
    <property type="project" value="UniProtKB-SubCell"/>
</dbReference>
<feature type="transmembrane region" description="Helical" evidence="13">
    <location>
        <begin position="284"/>
        <end position="303"/>
    </location>
</feature>
<keyword evidence="3 12" id="KW-0812">Transmembrane</keyword>
<dbReference type="PROSITE" id="PS50262">
    <property type="entry name" value="G_PROTEIN_RECEP_F1_2"/>
    <property type="match status" value="1"/>
</dbReference>
<dbReference type="AlphaFoldDB" id="A0A8B9GVR2"/>
<feature type="transmembrane region" description="Helical" evidence="13">
    <location>
        <begin position="247"/>
        <end position="264"/>
    </location>
</feature>
<dbReference type="PRINTS" id="PR00526">
    <property type="entry name" value="FMETLEUPHER"/>
</dbReference>
<evidence type="ECO:0000256" key="2">
    <source>
        <dbReference type="ARBA" id="ARBA00022475"/>
    </source>
</evidence>
<evidence type="ECO:0000256" key="10">
    <source>
        <dbReference type="ARBA" id="ARBA00023224"/>
    </source>
</evidence>
<accession>A0A8B9GVR2</accession>
<feature type="chain" id="PRO_5034589148" evidence="14">
    <location>
        <begin position="29"/>
        <end position="375"/>
    </location>
</feature>
<evidence type="ECO:0000256" key="1">
    <source>
        <dbReference type="ARBA" id="ARBA00004651"/>
    </source>
</evidence>
<evidence type="ECO:0000256" key="4">
    <source>
        <dbReference type="ARBA" id="ARBA00022989"/>
    </source>
</evidence>
<proteinExistence type="inferred from homology"/>
<evidence type="ECO:0000256" key="7">
    <source>
        <dbReference type="ARBA" id="ARBA00023157"/>
    </source>
</evidence>
<dbReference type="InterPro" id="IPR000276">
    <property type="entry name" value="GPCR_Rhodpsn"/>
</dbReference>
<dbReference type="InterPro" id="IPR017452">
    <property type="entry name" value="GPCR_Rhodpsn_7TM"/>
</dbReference>
<keyword evidence="6 13" id="KW-0472">Membrane</keyword>
<dbReference type="GO" id="GO:0004930">
    <property type="term" value="F:G protein-coupled receptor activity"/>
    <property type="evidence" value="ECO:0007669"/>
    <property type="project" value="UniProtKB-KW"/>
</dbReference>
<feature type="domain" description="G-protein coupled receptors family 1 profile" evidence="15">
    <location>
        <begin position="86"/>
        <end position="303"/>
    </location>
</feature>
<dbReference type="SUPFAM" id="SSF81321">
    <property type="entry name" value="Family A G protein-coupled receptor-like"/>
    <property type="match status" value="1"/>
</dbReference>
<comment type="subcellular location">
    <subcellularLocation>
        <location evidence="1">Cell membrane</location>
        <topology evidence="1">Multi-pass membrane protein</topology>
    </subcellularLocation>
</comment>
<dbReference type="GO" id="GO:0004875">
    <property type="term" value="F:complement receptor activity"/>
    <property type="evidence" value="ECO:0007669"/>
    <property type="project" value="TreeGrafter"/>
</dbReference>
<evidence type="ECO:0000256" key="8">
    <source>
        <dbReference type="ARBA" id="ARBA00023170"/>
    </source>
</evidence>
<keyword evidence="7" id="KW-1015">Disulfide bond</keyword>
<keyword evidence="9" id="KW-0325">Glycoprotein</keyword>
<reference evidence="16" key="1">
    <citation type="submission" date="2025-08" db="UniProtKB">
        <authorList>
            <consortium name="Ensembl"/>
        </authorList>
    </citation>
    <scope>IDENTIFICATION</scope>
</reference>
<evidence type="ECO:0000256" key="11">
    <source>
        <dbReference type="ARBA" id="ARBA00025736"/>
    </source>
</evidence>
<dbReference type="Gene3D" id="1.20.1070.10">
    <property type="entry name" value="Rhodopsin 7-helix transmembrane proteins"/>
    <property type="match status" value="2"/>
</dbReference>
<evidence type="ECO:0000256" key="14">
    <source>
        <dbReference type="SAM" id="SignalP"/>
    </source>
</evidence>
<keyword evidence="8 12" id="KW-0675">Receptor</keyword>
<keyword evidence="2" id="KW-1003">Cell membrane</keyword>
<evidence type="ECO:0000256" key="3">
    <source>
        <dbReference type="ARBA" id="ARBA00022692"/>
    </source>
</evidence>
<feature type="transmembrane region" description="Helical" evidence="13">
    <location>
        <begin position="70"/>
        <end position="94"/>
    </location>
</feature>
<organism evidence="16 17">
    <name type="scientific">Astyanax mexicanus</name>
    <name type="common">Blind cave fish</name>
    <name type="synonym">Astyanax fasciatus mexicanus</name>
    <dbReference type="NCBI Taxonomy" id="7994"/>
    <lineage>
        <taxon>Eukaryota</taxon>
        <taxon>Metazoa</taxon>
        <taxon>Chordata</taxon>
        <taxon>Craniata</taxon>
        <taxon>Vertebrata</taxon>
        <taxon>Euteleostomi</taxon>
        <taxon>Actinopterygii</taxon>
        <taxon>Neopterygii</taxon>
        <taxon>Teleostei</taxon>
        <taxon>Ostariophysi</taxon>
        <taxon>Characiformes</taxon>
        <taxon>Characoidei</taxon>
        <taxon>Acestrorhamphidae</taxon>
        <taxon>Acestrorhamphinae</taxon>
        <taxon>Astyanax</taxon>
    </lineage>
</organism>
<protein>
    <submittedName>
        <fullName evidence="16">Chemerin chemokine-like receptor 1</fullName>
    </submittedName>
</protein>
<keyword evidence="5 12" id="KW-0297">G-protein coupled receptor</keyword>
<keyword evidence="10 12" id="KW-0807">Transducer</keyword>
<dbReference type="Proteomes" id="UP000694621">
    <property type="component" value="Unplaced"/>
</dbReference>
<feature type="transmembrane region" description="Helical" evidence="13">
    <location>
        <begin position="142"/>
        <end position="163"/>
    </location>
</feature>
<dbReference type="GO" id="GO:0007200">
    <property type="term" value="P:phospholipase C-activating G protein-coupled receptor signaling pathway"/>
    <property type="evidence" value="ECO:0007669"/>
    <property type="project" value="TreeGrafter"/>
</dbReference>
<sequence length="375" mass="43093">KTLCLQCWFVSSCMCICFSCISVKCCRSVYKTNIFTSLHLFVSLCFTESRGIMNSTELTADPVCRGALCIFYAVANVIIFILGVGGNGLVIWITGFKVKKSVVNTWYLSLALSDFLFCCTLPVGIVHVVKNDWIFGLFMCKFIFFNMYFNWFSSIFVLAIVSVDRCVLVKFPVWAQNKPYSLEVLNDEYNQTKNCFYSYTMQEEEIVDVIFDFIFGFVIPFLIIVICYAIIIRKLKTNQMAKSKKPFKIMTALIVTFLICWLPYHTFTLMDLNYEKYKRFIDTGSTIAVIFANANSCLNPFLYTFTGKDFKKQCYTLRSKIENAFEEDEESKSKGRGTAFITPGEGKLLTTGCSLEIMNRFPETRIISRKIPSFR</sequence>
<dbReference type="PROSITE" id="PS00237">
    <property type="entry name" value="G_PROTEIN_RECEP_F1_1"/>
    <property type="match status" value="1"/>
</dbReference>
<feature type="transmembrane region" description="Helical" evidence="13">
    <location>
        <begin position="213"/>
        <end position="235"/>
    </location>
</feature>
<keyword evidence="4 13" id="KW-1133">Transmembrane helix</keyword>
<keyword evidence="14" id="KW-0732">Signal</keyword>